<evidence type="ECO:0000256" key="1">
    <source>
        <dbReference type="SAM" id="Phobius"/>
    </source>
</evidence>
<organism evidence="2 3">
    <name type="scientific">Paenibacillus vortex V453</name>
    <dbReference type="NCBI Taxonomy" id="715225"/>
    <lineage>
        <taxon>Bacteria</taxon>
        <taxon>Bacillati</taxon>
        <taxon>Bacillota</taxon>
        <taxon>Bacilli</taxon>
        <taxon>Bacillales</taxon>
        <taxon>Paenibacillaceae</taxon>
        <taxon>Paenibacillus</taxon>
    </lineage>
</organism>
<evidence type="ECO:0000313" key="3">
    <source>
        <dbReference type="Proteomes" id="UP000003094"/>
    </source>
</evidence>
<dbReference type="AlphaFoldDB" id="A0A2R9ST03"/>
<keyword evidence="1" id="KW-1133">Transmembrane helix</keyword>
<keyword evidence="1" id="KW-0472">Membrane</keyword>
<accession>A0A2R9ST03</accession>
<feature type="transmembrane region" description="Helical" evidence="1">
    <location>
        <begin position="16"/>
        <end position="36"/>
    </location>
</feature>
<gene>
    <name evidence="2" type="ORF">PVOR_19009</name>
</gene>
<keyword evidence="1" id="KW-0812">Transmembrane</keyword>
<proteinExistence type="predicted"/>
<comment type="caution">
    <text evidence="2">The sequence shown here is derived from an EMBL/GenBank/DDBJ whole genome shotgun (WGS) entry which is preliminary data.</text>
</comment>
<protein>
    <submittedName>
        <fullName evidence="2">Uncharacterized protein</fullName>
    </submittedName>
</protein>
<dbReference type="EMBL" id="ADHJ01000031">
    <property type="protein sequence ID" value="EFU40505.1"/>
    <property type="molecule type" value="Genomic_DNA"/>
</dbReference>
<dbReference type="Proteomes" id="UP000003094">
    <property type="component" value="Unassembled WGS sequence"/>
</dbReference>
<reference evidence="2 3" key="1">
    <citation type="journal article" date="2010" name="BMC Genomics">
        <title>Genome sequence of the pattern forming Paenibacillus vortex bacterium reveals potential for thriving in complex environments.</title>
        <authorList>
            <person name="Sirota-Madi A."/>
            <person name="Olender T."/>
            <person name="Helman Y."/>
            <person name="Ingham C."/>
            <person name="Brainis I."/>
            <person name="Roth D."/>
            <person name="Hagi E."/>
            <person name="Brodsky L."/>
            <person name="Leshkowitz D."/>
            <person name="Galatenko V."/>
            <person name="Nikolaev V."/>
            <person name="Mugasimangalam R.C."/>
            <person name="Bransburg-Zabary S."/>
            <person name="Gutnick D.L."/>
            <person name="Lancet D."/>
            <person name="Ben-Jacob E."/>
        </authorList>
    </citation>
    <scope>NUCLEOTIDE SEQUENCE [LARGE SCALE GENOMIC DNA]</scope>
    <source>
        <strain evidence="2 3">V453</strain>
    </source>
</reference>
<keyword evidence="3" id="KW-1185">Reference proteome</keyword>
<evidence type="ECO:0000313" key="2">
    <source>
        <dbReference type="EMBL" id="EFU40505.1"/>
    </source>
</evidence>
<name>A0A2R9ST03_9BACL</name>
<sequence>MFIKTFPLIEIIHDSIQFGVATIEISNFVFFILHLVRNKTPGISFTI</sequence>
<dbReference type="KEGG" id="pvo:PVOR_19009"/>